<evidence type="ECO:0008006" key="4">
    <source>
        <dbReference type="Google" id="ProtNLM"/>
    </source>
</evidence>
<dbReference type="EMBL" id="PZQS01000004">
    <property type="protein sequence ID" value="PVD32149.1"/>
    <property type="molecule type" value="Genomic_DNA"/>
</dbReference>
<evidence type="ECO:0000313" key="2">
    <source>
        <dbReference type="EMBL" id="PVD32149.1"/>
    </source>
</evidence>
<dbReference type="Proteomes" id="UP000245119">
    <property type="component" value="Linkage Group LG4"/>
</dbReference>
<sequence length="581" mass="66787">MSDCERLTKPPTPENLHTPQKPPQTSPQDQKVPPMPLYRDLFVQDTWPGVDLSLDLSLGGLPRTVYYLWCGDKQFLFRHYLVLLSSIRILRASKIIFMHDHLPQNDGNLYNTWFDEFKYSVPNFQLLQVAGTCGRKDSLKAVLELLPTEGAIVLGENALIPRLPTGIEHMPLWLALSGEDVSRGVLIAQRGFNNTKSHDYLRDVKTVKSSCVTAEQYTVPVDDIHCIIVDSDVHPRDVWQGQTPFAELARWLYYGRRSPILALPDPSRPIPRIAHYVWLKADPSAADRDLPFSKFLSMISALYVGGFQHVYVHGNVEPEGKWWQQLRSENVTFVRIEKPTPMFQMDFPILWPTATSSAILLLNYGGAYMDTDAVWTSRVPDWLLHYPVVATFDWQNWDPWPNAFNLGVLLARPQAPWLRHWLTTFRHYQSSDSGFTAIMLPYRVYEHYPDELYVYSRLQVICYFEKCHPTWEKDSWQESYDWKPTTFNVTGVHAIHVTHPNPVASWETPKTLKKGTDFFAEVGRHVLKQSGRMHLLQTSERASFGEEGVGSSKALSPLICKLPDGAEWERNDEWVHTRGRA</sequence>
<dbReference type="Gene3D" id="3.90.550.20">
    <property type="match status" value="1"/>
</dbReference>
<dbReference type="OrthoDB" id="6150660at2759"/>
<dbReference type="AlphaFoldDB" id="A0A2T7PFG2"/>
<evidence type="ECO:0000313" key="3">
    <source>
        <dbReference type="Proteomes" id="UP000245119"/>
    </source>
</evidence>
<accession>A0A2T7PFG2</accession>
<feature type="region of interest" description="Disordered" evidence="1">
    <location>
        <begin position="1"/>
        <end position="32"/>
    </location>
</feature>
<dbReference type="PANTHER" id="PTHR46830">
    <property type="entry name" value="TRANSFERASE, PUTATIVE-RELATED"/>
    <property type="match status" value="1"/>
</dbReference>
<comment type="caution">
    <text evidence="2">The sequence shown here is derived from an EMBL/GenBank/DDBJ whole genome shotgun (WGS) entry which is preliminary data.</text>
</comment>
<gene>
    <name evidence="2" type="ORF">C0Q70_07578</name>
</gene>
<dbReference type="PANTHER" id="PTHR46830:SF1">
    <property type="entry name" value="ALPHA-1,4-N-ACETYLGLUCOSAMINYLTRANSFERASE"/>
    <property type="match status" value="1"/>
</dbReference>
<reference evidence="2 3" key="1">
    <citation type="submission" date="2018-04" db="EMBL/GenBank/DDBJ databases">
        <title>The genome of golden apple snail Pomacea canaliculata provides insight into stress tolerance and invasive adaptation.</title>
        <authorList>
            <person name="Liu C."/>
            <person name="Liu B."/>
            <person name="Ren Y."/>
            <person name="Zhang Y."/>
            <person name="Wang H."/>
            <person name="Li S."/>
            <person name="Jiang F."/>
            <person name="Yin L."/>
            <person name="Zhang G."/>
            <person name="Qian W."/>
            <person name="Fan W."/>
        </authorList>
    </citation>
    <scope>NUCLEOTIDE SEQUENCE [LARGE SCALE GENOMIC DNA]</scope>
    <source>
        <strain evidence="2">SZHN2017</strain>
        <tissue evidence="2">Muscle</tissue>
    </source>
</reference>
<evidence type="ECO:0000256" key="1">
    <source>
        <dbReference type="SAM" id="MobiDB-lite"/>
    </source>
</evidence>
<keyword evidence="3" id="KW-1185">Reference proteome</keyword>
<protein>
    <recommendedName>
        <fullName evidence="4">Alpha 1,4-glycosyltransferase domain-containing protein</fullName>
    </recommendedName>
</protein>
<name>A0A2T7PFG2_POMCA</name>
<organism evidence="2 3">
    <name type="scientific">Pomacea canaliculata</name>
    <name type="common">Golden apple snail</name>
    <dbReference type="NCBI Taxonomy" id="400727"/>
    <lineage>
        <taxon>Eukaryota</taxon>
        <taxon>Metazoa</taxon>
        <taxon>Spiralia</taxon>
        <taxon>Lophotrochozoa</taxon>
        <taxon>Mollusca</taxon>
        <taxon>Gastropoda</taxon>
        <taxon>Caenogastropoda</taxon>
        <taxon>Architaenioglossa</taxon>
        <taxon>Ampullarioidea</taxon>
        <taxon>Ampullariidae</taxon>
        <taxon>Pomacea</taxon>
    </lineage>
</organism>
<proteinExistence type="predicted"/>